<name>A0ABV8A4D7_9DEIO</name>
<feature type="chain" id="PRO_5046202122" evidence="1">
    <location>
        <begin position="19"/>
        <end position="186"/>
    </location>
</feature>
<evidence type="ECO:0000256" key="1">
    <source>
        <dbReference type="SAM" id="SignalP"/>
    </source>
</evidence>
<comment type="caution">
    <text evidence="2">The sequence shown here is derived from an EMBL/GenBank/DDBJ whole genome shotgun (WGS) entry which is preliminary data.</text>
</comment>
<dbReference type="EMBL" id="JBHRZF010000011">
    <property type="protein sequence ID" value="MFC3859392.1"/>
    <property type="molecule type" value="Genomic_DNA"/>
</dbReference>
<accession>A0ABV8A4D7</accession>
<keyword evidence="3" id="KW-1185">Reference proteome</keyword>
<feature type="signal peptide" evidence="1">
    <location>
        <begin position="1"/>
        <end position="18"/>
    </location>
</feature>
<dbReference type="RefSeq" id="WP_380075558.1">
    <property type="nucleotide sequence ID" value="NZ_JBHRZF010000011.1"/>
</dbReference>
<keyword evidence="1" id="KW-0732">Signal</keyword>
<evidence type="ECO:0000313" key="3">
    <source>
        <dbReference type="Proteomes" id="UP001595748"/>
    </source>
</evidence>
<protein>
    <submittedName>
        <fullName evidence="2">Uncharacterized protein</fullName>
    </submittedName>
</protein>
<evidence type="ECO:0000313" key="2">
    <source>
        <dbReference type="EMBL" id="MFC3859392.1"/>
    </source>
</evidence>
<reference evidence="3" key="1">
    <citation type="journal article" date="2019" name="Int. J. Syst. Evol. Microbiol.">
        <title>The Global Catalogue of Microorganisms (GCM) 10K type strain sequencing project: providing services to taxonomists for standard genome sequencing and annotation.</title>
        <authorList>
            <consortium name="The Broad Institute Genomics Platform"/>
            <consortium name="The Broad Institute Genome Sequencing Center for Infectious Disease"/>
            <person name="Wu L."/>
            <person name="Ma J."/>
        </authorList>
    </citation>
    <scope>NUCLEOTIDE SEQUENCE [LARGE SCALE GENOMIC DNA]</scope>
    <source>
        <strain evidence="3">CCTCC AB 2013263</strain>
    </source>
</reference>
<dbReference type="Proteomes" id="UP001595748">
    <property type="component" value="Unassembled WGS sequence"/>
</dbReference>
<gene>
    <name evidence="2" type="ORF">ACFOPQ_01205</name>
</gene>
<proteinExistence type="predicted"/>
<organism evidence="2 3">
    <name type="scientific">Deinococcus antarcticus</name>
    <dbReference type="NCBI Taxonomy" id="1298767"/>
    <lineage>
        <taxon>Bacteria</taxon>
        <taxon>Thermotogati</taxon>
        <taxon>Deinococcota</taxon>
        <taxon>Deinococci</taxon>
        <taxon>Deinococcales</taxon>
        <taxon>Deinococcaceae</taxon>
        <taxon>Deinococcus</taxon>
    </lineage>
</organism>
<sequence length="186" mass="20282">MRQLITLGLLLAPSASAAAPQPSQILKAVGNPASFKPTSTDNLDTDSGAGAKQWMWGEKYSEKEVRLEMIGGNKKAWLWQSSLNTLKLSQIGPVKKLLKFDSGMQGGVTLTGYQITGGPLKGNFVQVTDFGKGEISTSIFARAYMNAWAQGPDAVSGLRQIRGYFPIYLYLTDKSSLCSREDFQCY</sequence>